<keyword evidence="3" id="KW-1185">Reference proteome</keyword>
<feature type="domain" description="C2" evidence="1">
    <location>
        <begin position="1"/>
        <end position="97"/>
    </location>
</feature>
<gene>
    <name evidence="2" type="ORF">HHUSO_G36994</name>
</gene>
<dbReference type="PROSITE" id="PS50004">
    <property type="entry name" value="C2"/>
    <property type="match status" value="1"/>
</dbReference>
<dbReference type="InterPro" id="IPR035892">
    <property type="entry name" value="C2_domain_sf"/>
</dbReference>
<evidence type="ECO:0000313" key="3">
    <source>
        <dbReference type="Proteomes" id="UP001369086"/>
    </source>
</evidence>
<comment type="caution">
    <text evidence="2">The sequence shown here is derived from an EMBL/GenBank/DDBJ whole genome shotgun (WGS) entry which is preliminary data.</text>
</comment>
<feature type="non-terminal residue" evidence="2">
    <location>
        <position position="194"/>
    </location>
</feature>
<evidence type="ECO:0000259" key="1">
    <source>
        <dbReference type="PROSITE" id="PS50004"/>
    </source>
</evidence>
<dbReference type="Gene3D" id="2.60.40.150">
    <property type="entry name" value="C2 domain"/>
    <property type="match status" value="1"/>
</dbReference>
<dbReference type="EMBL" id="JAHFZB010000837">
    <property type="protein sequence ID" value="KAK6458501.1"/>
    <property type="molecule type" value="Genomic_DNA"/>
</dbReference>
<dbReference type="Proteomes" id="UP001369086">
    <property type="component" value="Unassembled WGS sequence"/>
</dbReference>
<dbReference type="SUPFAM" id="SSF49562">
    <property type="entry name" value="C2 domain (Calcium/lipid-binding domain, CaLB)"/>
    <property type="match status" value="1"/>
</dbReference>
<dbReference type="Pfam" id="PF00168">
    <property type="entry name" value="C2"/>
    <property type="match status" value="1"/>
</dbReference>
<dbReference type="InterPro" id="IPR000008">
    <property type="entry name" value="C2_dom"/>
</dbReference>
<dbReference type="SMART" id="SM00239">
    <property type="entry name" value="C2"/>
    <property type="match status" value="1"/>
</dbReference>
<sequence length="194" mass="22270">MALLCVKVKRAMLHGPADKFNSYVILKVQNLKSTTITKRGSEPCWEQDYMFEISDLERGLTVEVWDKRLIWDALLGTVWIPLKTVERAAAEGPGEWRILNSDVLMNEGEICGADNPTLHEILLDIYYELPAEISEDEAHFLFQRLQSLNTDQGTEQVSREEIAHMKITDSHVDFIEDTFLCSPAESLYEDSDYR</sequence>
<dbReference type="PANTHER" id="PTHR10480">
    <property type="entry name" value="PROTEIN UNC-13 HOMOLOG"/>
    <property type="match status" value="1"/>
</dbReference>
<proteinExistence type="predicted"/>
<dbReference type="PANTHER" id="PTHR10480:SF12">
    <property type="entry name" value="UNC-13, ISOFORM E"/>
    <property type="match status" value="1"/>
</dbReference>
<accession>A0ABR0Y132</accession>
<evidence type="ECO:0000313" key="2">
    <source>
        <dbReference type="EMBL" id="KAK6458501.1"/>
    </source>
</evidence>
<protein>
    <submittedName>
        <fullName evidence="2">Protein unc-13-like protein B-like isoform X1</fullName>
    </submittedName>
</protein>
<organism evidence="2 3">
    <name type="scientific">Huso huso</name>
    <name type="common">Beluga</name>
    <name type="synonym">Acipenser huso</name>
    <dbReference type="NCBI Taxonomy" id="61971"/>
    <lineage>
        <taxon>Eukaryota</taxon>
        <taxon>Metazoa</taxon>
        <taxon>Chordata</taxon>
        <taxon>Craniata</taxon>
        <taxon>Vertebrata</taxon>
        <taxon>Euteleostomi</taxon>
        <taxon>Actinopterygii</taxon>
        <taxon>Chondrostei</taxon>
        <taxon>Acipenseriformes</taxon>
        <taxon>Acipenseridae</taxon>
        <taxon>Huso</taxon>
    </lineage>
</organism>
<name>A0ABR0Y132_HUSHU</name>
<dbReference type="InterPro" id="IPR027080">
    <property type="entry name" value="Unc-13"/>
</dbReference>
<reference evidence="2 3" key="1">
    <citation type="submission" date="2021-05" db="EMBL/GenBank/DDBJ databases">
        <authorList>
            <person name="Zahm M."/>
            <person name="Klopp C."/>
            <person name="Cabau C."/>
            <person name="Kuhl H."/>
            <person name="Suciu R."/>
            <person name="Ciorpac M."/>
            <person name="Holostenco D."/>
            <person name="Gessner J."/>
            <person name="Wuertz S."/>
            <person name="Hohne C."/>
            <person name="Stock M."/>
            <person name="Gislard M."/>
            <person name="Lluch J."/>
            <person name="Milhes M."/>
            <person name="Lampietro C."/>
            <person name="Lopez Roques C."/>
            <person name="Donnadieu C."/>
            <person name="Du K."/>
            <person name="Schartl M."/>
            <person name="Guiguen Y."/>
        </authorList>
    </citation>
    <scope>NUCLEOTIDE SEQUENCE [LARGE SCALE GENOMIC DNA]</scope>
    <source>
        <strain evidence="2">Hh-F2</strain>
        <tissue evidence="2">Blood</tissue>
    </source>
</reference>